<dbReference type="Pfam" id="PF19327">
    <property type="entry name" value="Ap4A_phos_N"/>
    <property type="match status" value="1"/>
</dbReference>
<dbReference type="InterPro" id="IPR009163">
    <property type="entry name" value="Ap4A_phos1/2"/>
</dbReference>
<dbReference type="PANTHER" id="PTHR38420">
    <property type="entry name" value="AP-4-A PHOSPHORYLASE II"/>
    <property type="match status" value="1"/>
</dbReference>
<dbReference type="SUPFAM" id="SSF54197">
    <property type="entry name" value="HIT-like"/>
    <property type="match status" value="1"/>
</dbReference>
<dbReference type="GO" id="GO:0003877">
    <property type="term" value="F:ATP:ADP adenylyltransferase activity"/>
    <property type="evidence" value="ECO:0007669"/>
    <property type="project" value="InterPro"/>
</dbReference>
<evidence type="ECO:0000259" key="2">
    <source>
        <dbReference type="Pfam" id="PF19327"/>
    </source>
</evidence>
<protein>
    <recommendedName>
        <fullName evidence="5">ATP adenylyltransferase</fullName>
    </recommendedName>
</protein>
<dbReference type="OrthoDB" id="10267950at2759"/>
<dbReference type="InterPro" id="IPR036265">
    <property type="entry name" value="HIT-like_sf"/>
</dbReference>
<comment type="caution">
    <text evidence="3">The sequence shown here is derived from an EMBL/GenBank/DDBJ whole genome shotgun (WGS) entry which is preliminary data.</text>
</comment>
<accession>A0A9P6NU84</accession>
<evidence type="ECO:0000313" key="4">
    <source>
        <dbReference type="Proteomes" id="UP000886653"/>
    </source>
</evidence>
<sequence>MRFPNFITSLQARHERALESNHLVFIPTQIFHLNSKAGVRCEIRFAPSLAKKSVSSPSKQSSLDLDPFAPPYIPELFICQSEDCEKEDGYVVLLNKFCVVPRHFLLVTSAYRPQATPPAPEDLFAIYSLLRQAQTLDPNSEWISFFNCGPHSGASQPHKHFQFIPVEMGGNPFGELLVRSAPPKIGDVYNVSEIGYAHFACAIPPELGIKIGDDETEATLGKLFMTMLDSMIDHLRHLPFEEGSPSPSIGSQGLSYNLVMTTRYMLLVPRSREKFLAQGLSINSLGVGTGMVLVKTEAELEEAQRVGIDEVLLGVTFPILKDVINPCDHG</sequence>
<evidence type="ECO:0000259" key="1">
    <source>
        <dbReference type="Pfam" id="PF09830"/>
    </source>
</evidence>
<keyword evidence="4" id="KW-1185">Reference proteome</keyword>
<dbReference type="AlphaFoldDB" id="A0A9P6NU84"/>
<dbReference type="InterPro" id="IPR043171">
    <property type="entry name" value="Ap4A_phos1/2-like"/>
</dbReference>
<gene>
    <name evidence="3" type="ORF">CROQUDRAFT_649745</name>
</gene>
<feature type="domain" description="Ap4A phosphorylase 1/2 N-terminal" evidence="2">
    <location>
        <begin position="7"/>
        <end position="169"/>
    </location>
</feature>
<feature type="domain" description="ATP adenylyltransferase C-terminal" evidence="1">
    <location>
        <begin position="193"/>
        <end position="318"/>
    </location>
</feature>
<dbReference type="EMBL" id="MU167208">
    <property type="protein sequence ID" value="KAG0152353.1"/>
    <property type="molecule type" value="Genomic_DNA"/>
</dbReference>
<dbReference type="Proteomes" id="UP000886653">
    <property type="component" value="Unassembled WGS sequence"/>
</dbReference>
<dbReference type="Pfam" id="PF09830">
    <property type="entry name" value="ATP_transf"/>
    <property type="match status" value="1"/>
</dbReference>
<organism evidence="3 4">
    <name type="scientific">Cronartium quercuum f. sp. fusiforme G11</name>
    <dbReference type="NCBI Taxonomy" id="708437"/>
    <lineage>
        <taxon>Eukaryota</taxon>
        <taxon>Fungi</taxon>
        <taxon>Dikarya</taxon>
        <taxon>Basidiomycota</taxon>
        <taxon>Pucciniomycotina</taxon>
        <taxon>Pucciniomycetes</taxon>
        <taxon>Pucciniales</taxon>
        <taxon>Coleosporiaceae</taxon>
        <taxon>Cronartium</taxon>
    </lineage>
</organism>
<dbReference type="InterPro" id="IPR045759">
    <property type="entry name" value="Ap4A_phos1/2_N"/>
</dbReference>
<reference evidence="3" key="1">
    <citation type="submission" date="2013-11" db="EMBL/GenBank/DDBJ databases">
        <title>Genome sequence of the fusiform rust pathogen reveals effectors for host alternation and coevolution with pine.</title>
        <authorList>
            <consortium name="DOE Joint Genome Institute"/>
            <person name="Smith K."/>
            <person name="Pendleton A."/>
            <person name="Kubisiak T."/>
            <person name="Anderson C."/>
            <person name="Salamov A."/>
            <person name="Aerts A."/>
            <person name="Riley R."/>
            <person name="Clum A."/>
            <person name="Lindquist E."/>
            <person name="Ence D."/>
            <person name="Campbell M."/>
            <person name="Kronenberg Z."/>
            <person name="Feau N."/>
            <person name="Dhillon B."/>
            <person name="Hamelin R."/>
            <person name="Burleigh J."/>
            <person name="Smith J."/>
            <person name="Yandell M."/>
            <person name="Nelson C."/>
            <person name="Grigoriev I."/>
            <person name="Davis J."/>
        </authorList>
    </citation>
    <scope>NUCLEOTIDE SEQUENCE</scope>
    <source>
        <strain evidence="3">G11</strain>
    </source>
</reference>
<dbReference type="GO" id="GO:0009117">
    <property type="term" value="P:nucleotide metabolic process"/>
    <property type="evidence" value="ECO:0007669"/>
    <property type="project" value="InterPro"/>
</dbReference>
<evidence type="ECO:0008006" key="5">
    <source>
        <dbReference type="Google" id="ProtNLM"/>
    </source>
</evidence>
<dbReference type="GO" id="GO:0005524">
    <property type="term" value="F:ATP binding"/>
    <property type="evidence" value="ECO:0007669"/>
    <property type="project" value="InterPro"/>
</dbReference>
<dbReference type="PANTHER" id="PTHR38420:SF1">
    <property type="entry name" value="PUTATIVE (AFU_ORTHOLOGUE AFUA_5G14690)-RELATED"/>
    <property type="match status" value="1"/>
</dbReference>
<name>A0A9P6NU84_9BASI</name>
<evidence type="ECO:0000313" key="3">
    <source>
        <dbReference type="EMBL" id="KAG0152353.1"/>
    </source>
</evidence>
<dbReference type="InterPro" id="IPR019200">
    <property type="entry name" value="ATP_adenylylTrfase_C"/>
</dbReference>
<dbReference type="Gene3D" id="3.30.428.70">
    <property type="match status" value="1"/>
</dbReference>
<proteinExistence type="predicted"/>